<dbReference type="GO" id="GO:0016787">
    <property type="term" value="F:hydrolase activity"/>
    <property type="evidence" value="ECO:0007669"/>
    <property type="project" value="UniProtKB-KW"/>
</dbReference>
<dbReference type="Pfam" id="PF17132">
    <property type="entry name" value="Glyco_hydro_106"/>
    <property type="match status" value="1"/>
</dbReference>
<feature type="non-terminal residue" evidence="3">
    <location>
        <position position="1"/>
    </location>
</feature>
<reference evidence="3" key="2">
    <citation type="journal article" date="2014" name="ISME J.">
        <title>Microbial stratification in low pH oxic and suboxic macroscopic growths along an acid mine drainage.</title>
        <authorList>
            <person name="Mendez-Garcia C."/>
            <person name="Mesa V."/>
            <person name="Sprenger R.R."/>
            <person name="Richter M."/>
            <person name="Diez M.S."/>
            <person name="Solano J."/>
            <person name="Bargiela R."/>
            <person name="Golyshina O.V."/>
            <person name="Manteca A."/>
            <person name="Ramos J.L."/>
            <person name="Gallego J.R."/>
            <person name="Llorente I."/>
            <person name="Martins Dos Santos V.A."/>
            <person name="Jensen O.N."/>
            <person name="Pelaez A.I."/>
            <person name="Sanchez J."/>
            <person name="Ferrer M."/>
        </authorList>
    </citation>
    <scope>NUCLEOTIDE SEQUENCE</scope>
</reference>
<keyword evidence="2" id="KW-0378">Hydrolase</keyword>
<dbReference type="PANTHER" id="PTHR43817:SF1">
    <property type="entry name" value="HYDROLASE, FAMILY 43, PUTATIVE (AFU_ORTHOLOGUE AFUA_3G01660)-RELATED"/>
    <property type="match status" value="1"/>
</dbReference>
<comment type="caution">
    <text evidence="3">The sequence shown here is derived from an EMBL/GenBank/DDBJ whole genome shotgun (WGS) entry which is preliminary data.</text>
</comment>
<keyword evidence="1" id="KW-0732">Signal</keyword>
<proteinExistence type="predicted"/>
<reference evidence="3" key="1">
    <citation type="submission" date="2013-08" db="EMBL/GenBank/DDBJ databases">
        <authorList>
            <person name="Mendez C."/>
            <person name="Richter M."/>
            <person name="Ferrer M."/>
            <person name="Sanchez J."/>
        </authorList>
    </citation>
    <scope>NUCLEOTIDE SEQUENCE</scope>
</reference>
<evidence type="ECO:0000256" key="2">
    <source>
        <dbReference type="ARBA" id="ARBA00022801"/>
    </source>
</evidence>
<evidence type="ECO:0000256" key="1">
    <source>
        <dbReference type="ARBA" id="ARBA00022729"/>
    </source>
</evidence>
<feature type="non-terminal residue" evidence="3">
    <location>
        <position position="167"/>
    </location>
</feature>
<evidence type="ECO:0000313" key="3">
    <source>
        <dbReference type="EMBL" id="EQD52068.1"/>
    </source>
</evidence>
<protein>
    <submittedName>
        <fullName evidence="3">Uncharacterized protein</fullName>
    </submittedName>
</protein>
<sequence length="167" mass="18263">AYGHVKYLTVKYTLGGKAATAHVPENSNLSVPFFPLTAIHRHTRDMDIYFVVNRSKQMVHAVASFRVSGKVPELWQPDSGRRITDGEFTSIDGRTTVPLTLGPLASVFVVFRHSSAGVDAVTAVRRDSQPSNSSAIDLTGNDQFELQAAKREAMSLNSPLAGSRWCM</sequence>
<dbReference type="AlphaFoldDB" id="T1A579"/>
<accession>T1A579</accession>
<dbReference type="PANTHER" id="PTHR43817">
    <property type="entry name" value="GLYCOSYL HYDROLASE"/>
    <property type="match status" value="1"/>
</dbReference>
<dbReference type="EMBL" id="AUZY01006973">
    <property type="protein sequence ID" value="EQD52068.1"/>
    <property type="molecule type" value="Genomic_DNA"/>
</dbReference>
<organism evidence="3">
    <name type="scientific">mine drainage metagenome</name>
    <dbReference type="NCBI Taxonomy" id="410659"/>
    <lineage>
        <taxon>unclassified sequences</taxon>
        <taxon>metagenomes</taxon>
        <taxon>ecological metagenomes</taxon>
    </lineage>
</organism>
<name>T1A579_9ZZZZ</name>
<gene>
    <name evidence="3" type="ORF">B1B_10739</name>
</gene>